<keyword evidence="6" id="KW-1185">Reference proteome</keyword>
<gene>
    <name evidence="5" type="ORF">Ocin01_00598</name>
</gene>
<reference evidence="5 6" key="1">
    <citation type="journal article" date="2016" name="Genome Biol. Evol.">
        <title>Gene Family Evolution Reflects Adaptation to Soil Environmental Stressors in the Genome of the Collembolan Orchesella cincta.</title>
        <authorList>
            <person name="Faddeeva-Vakhrusheva A."/>
            <person name="Derks M.F."/>
            <person name="Anvar S.Y."/>
            <person name="Agamennone V."/>
            <person name="Suring W."/>
            <person name="Smit S."/>
            <person name="van Straalen N.M."/>
            <person name="Roelofs D."/>
        </authorList>
    </citation>
    <scope>NUCLEOTIDE SEQUENCE [LARGE SCALE GENOMIC DNA]</scope>
    <source>
        <tissue evidence="5">Mixed pool</tissue>
    </source>
</reference>
<evidence type="ECO:0000313" key="6">
    <source>
        <dbReference type="Proteomes" id="UP000094527"/>
    </source>
</evidence>
<evidence type="ECO:0000313" key="5">
    <source>
        <dbReference type="EMBL" id="ODN06040.1"/>
    </source>
</evidence>
<keyword evidence="2 5" id="KW-0647">Proteasome</keyword>
<dbReference type="OMA" id="SESQAFM"/>
<dbReference type="GO" id="GO:0005737">
    <property type="term" value="C:cytoplasm"/>
    <property type="evidence" value="ECO:0007669"/>
    <property type="project" value="TreeGrafter"/>
</dbReference>
<dbReference type="InterPro" id="IPR036997">
    <property type="entry name" value="PA28_C_sf"/>
</dbReference>
<evidence type="ECO:0000256" key="3">
    <source>
        <dbReference type="ARBA" id="ARBA00037467"/>
    </source>
</evidence>
<dbReference type="Gene3D" id="1.20.120.180">
    <property type="entry name" value="Proteasome activator pa28, C-terminal domain"/>
    <property type="match status" value="1"/>
</dbReference>
<sequence length="117" mass="13647">MWVTFLIPKIEDGNNFGVSIQEDTLGEIRAVEGEAATFYDAIARYHINRGKIISKVAKYPHIEDYRRVVAELDEKEFLSLRIVLSEIRNHYAAMYDLIAKNWEKIIRPRTSNAENLY</sequence>
<evidence type="ECO:0000256" key="2">
    <source>
        <dbReference type="ARBA" id="ARBA00022942"/>
    </source>
</evidence>
<comment type="caution">
    <text evidence="5">The sequence shown here is derived from an EMBL/GenBank/DDBJ whole genome shotgun (WGS) entry which is preliminary data.</text>
</comment>
<dbReference type="STRING" id="48709.A0A1D2NL86"/>
<dbReference type="EMBL" id="LJIJ01000011">
    <property type="protein sequence ID" value="ODN06040.1"/>
    <property type="molecule type" value="Genomic_DNA"/>
</dbReference>
<dbReference type="Proteomes" id="UP000094527">
    <property type="component" value="Unassembled WGS sequence"/>
</dbReference>
<dbReference type="GO" id="GO:0008537">
    <property type="term" value="C:proteasome activator complex"/>
    <property type="evidence" value="ECO:0007669"/>
    <property type="project" value="InterPro"/>
</dbReference>
<comment type="function">
    <text evidence="3">Implicated in immunoproteasome assembly and required for efficient antigen processing. The PA28 activator complex enhances the generation of class I binding peptides by altering the cleavage pattern of the proteasome.</text>
</comment>
<dbReference type="GO" id="GO:2000045">
    <property type="term" value="P:regulation of G1/S transition of mitotic cell cycle"/>
    <property type="evidence" value="ECO:0007669"/>
    <property type="project" value="TreeGrafter"/>
</dbReference>
<protein>
    <submittedName>
        <fullName evidence="5">Proteasome activator complex subunit 3</fullName>
    </submittedName>
</protein>
<dbReference type="SUPFAM" id="SSF47216">
    <property type="entry name" value="Proteasome activator"/>
    <property type="match status" value="1"/>
</dbReference>
<dbReference type="PANTHER" id="PTHR10660:SF2">
    <property type="entry name" value="LD45860P"/>
    <property type="match status" value="1"/>
</dbReference>
<proteinExistence type="inferred from homology"/>
<dbReference type="FunFam" id="1.20.120.180:FF:000002">
    <property type="entry name" value="Proteasome activator complex subunit 1"/>
    <property type="match status" value="1"/>
</dbReference>
<accession>A0A1D2NL86</accession>
<feature type="domain" description="Proteasome activator PA28 C-terminal" evidence="4">
    <location>
        <begin position="1"/>
        <end position="114"/>
    </location>
</feature>
<dbReference type="GO" id="GO:0005654">
    <property type="term" value="C:nucleoplasm"/>
    <property type="evidence" value="ECO:0007669"/>
    <property type="project" value="TreeGrafter"/>
</dbReference>
<name>A0A1D2NL86_ORCCI</name>
<evidence type="ECO:0000256" key="1">
    <source>
        <dbReference type="ARBA" id="ARBA00005883"/>
    </source>
</evidence>
<dbReference type="InterPro" id="IPR009077">
    <property type="entry name" value="Proteasome_activ_PA28"/>
</dbReference>
<dbReference type="PANTHER" id="PTHR10660">
    <property type="entry name" value="PROTEASOME REGULATOR PA28"/>
    <property type="match status" value="1"/>
</dbReference>
<dbReference type="AlphaFoldDB" id="A0A1D2NL86"/>
<comment type="similarity">
    <text evidence="1">Belongs to the PA28 family.</text>
</comment>
<dbReference type="GO" id="GO:0061133">
    <property type="term" value="F:endopeptidase activator activity"/>
    <property type="evidence" value="ECO:0007669"/>
    <property type="project" value="TreeGrafter"/>
</dbReference>
<dbReference type="OrthoDB" id="6591885at2759"/>
<evidence type="ECO:0000259" key="4">
    <source>
        <dbReference type="Pfam" id="PF02252"/>
    </source>
</evidence>
<dbReference type="GO" id="GO:0061136">
    <property type="term" value="P:regulation of proteasomal protein catabolic process"/>
    <property type="evidence" value="ECO:0007669"/>
    <property type="project" value="TreeGrafter"/>
</dbReference>
<dbReference type="InterPro" id="IPR003186">
    <property type="entry name" value="PA28_C"/>
</dbReference>
<dbReference type="InterPro" id="IPR036252">
    <property type="entry name" value="Proteasome_activ_sf"/>
</dbReference>
<organism evidence="5 6">
    <name type="scientific">Orchesella cincta</name>
    <name type="common">Springtail</name>
    <name type="synonym">Podura cincta</name>
    <dbReference type="NCBI Taxonomy" id="48709"/>
    <lineage>
        <taxon>Eukaryota</taxon>
        <taxon>Metazoa</taxon>
        <taxon>Ecdysozoa</taxon>
        <taxon>Arthropoda</taxon>
        <taxon>Hexapoda</taxon>
        <taxon>Collembola</taxon>
        <taxon>Entomobryomorpha</taxon>
        <taxon>Entomobryoidea</taxon>
        <taxon>Orchesellidae</taxon>
        <taxon>Orchesellinae</taxon>
        <taxon>Orchesella</taxon>
    </lineage>
</organism>
<dbReference type="Pfam" id="PF02252">
    <property type="entry name" value="PA28_C"/>
    <property type="match status" value="1"/>
</dbReference>